<feature type="chain" id="PRO_5008686091" evidence="2">
    <location>
        <begin position="25"/>
        <end position="326"/>
    </location>
</feature>
<dbReference type="EMBL" id="FMAI01000011">
    <property type="protein sequence ID" value="SCB45822.1"/>
    <property type="molecule type" value="Genomic_DNA"/>
</dbReference>
<gene>
    <name evidence="3" type="ORF">GA0061098_1011112</name>
</gene>
<dbReference type="InterPro" id="IPR005064">
    <property type="entry name" value="BUG"/>
</dbReference>
<sequence>MKFIGLCRKLLLGSAIALSMPAMAWAEFPERPIKFVVPFAAGGPTDALARSLAEGVRVKLGQPVIVENRAGAGANVGADFVANSPADGYTLLFGTSGPLAINVSLYAKLSYDPIKSFDPVIMIGKMPNVLSVHPSVPAQNVQELIAYAKANAGKLSFSSSGNGASTHLAGVMFNAIAGTDILHVPYRGGAPAINDLIGGQVQMSFADIFVSAPHIKAGLLRALGVTTIERTPVLPDVPTFDEQGLKGFDVSVFFGVVAPKGVPEPIIAKLNAAFVAAMNDSSIKPILDAQGIIPAPSSSPAYLGTFMAQEIPKWRDVINSIALRID</sequence>
<name>A0A1C3X0L2_9BRAD</name>
<dbReference type="Proteomes" id="UP000199184">
    <property type="component" value="Unassembled WGS sequence"/>
</dbReference>
<comment type="similarity">
    <text evidence="1">Belongs to the UPF0065 (bug) family.</text>
</comment>
<reference evidence="4" key="1">
    <citation type="submission" date="2016-08" db="EMBL/GenBank/DDBJ databases">
        <authorList>
            <person name="Varghese N."/>
            <person name="Submissions Spin"/>
        </authorList>
    </citation>
    <scope>NUCLEOTIDE SEQUENCE [LARGE SCALE GENOMIC DNA]</scope>
    <source>
        <strain evidence="4">ERR11</strain>
    </source>
</reference>
<dbReference type="AlphaFoldDB" id="A0A1C3X0L2"/>
<dbReference type="Gene3D" id="3.40.190.150">
    <property type="entry name" value="Bordetella uptake gene, domain 1"/>
    <property type="match status" value="1"/>
</dbReference>
<evidence type="ECO:0000313" key="4">
    <source>
        <dbReference type="Proteomes" id="UP000199184"/>
    </source>
</evidence>
<evidence type="ECO:0000256" key="1">
    <source>
        <dbReference type="ARBA" id="ARBA00006987"/>
    </source>
</evidence>
<dbReference type="CDD" id="cd13578">
    <property type="entry name" value="PBP2_Bug27"/>
    <property type="match status" value="1"/>
</dbReference>
<accession>A0A1C3X0L2</accession>
<keyword evidence="2" id="KW-0732">Signal</keyword>
<keyword evidence="4" id="KW-1185">Reference proteome</keyword>
<dbReference type="SUPFAM" id="SSF53850">
    <property type="entry name" value="Periplasmic binding protein-like II"/>
    <property type="match status" value="1"/>
</dbReference>
<dbReference type="PIRSF" id="PIRSF017082">
    <property type="entry name" value="YflP"/>
    <property type="match status" value="1"/>
</dbReference>
<proteinExistence type="inferred from homology"/>
<keyword evidence="3" id="KW-0675">Receptor</keyword>
<dbReference type="InterPro" id="IPR042100">
    <property type="entry name" value="Bug_dom1"/>
</dbReference>
<dbReference type="PANTHER" id="PTHR42928:SF5">
    <property type="entry name" value="BLR1237 PROTEIN"/>
    <property type="match status" value="1"/>
</dbReference>
<feature type="signal peptide" evidence="2">
    <location>
        <begin position="1"/>
        <end position="24"/>
    </location>
</feature>
<dbReference type="RefSeq" id="WP_091960669.1">
    <property type="nucleotide sequence ID" value="NZ_FMAI01000011.1"/>
</dbReference>
<dbReference type="Pfam" id="PF03401">
    <property type="entry name" value="TctC"/>
    <property type="match status" value="1"/>
</dbReference>
<organism evidence="3 4">
    <name type="scientific">Bradyrhizobium shewense</name>
    <dbReference type="NCBI Taxonomy" id="1761772"/>
    <lineage>
        <taxon>Bacteria</taxon>
        <taxon>Pseudomonadati</taxon>
        <taxon>Pseudomonadota</taxon>
        <taxon>Alphaproteobacteria</taxon>
        <taxon>Hyphomicrobiales</taxon>
        <taxon>Nitrobacteraceae</taxon>
        <taxon>Bradyrhizobium</taxon>
    </lineage>
</organism>
<dbReference type="PANTHER" id="PTHR42928">
    <property type="entry name" value="TRICARBOXYLATE-BINDING PROTEIN"/>
    <property type="match status" value="1"/>
</dbReference>
<protein>
    <submittedName>
        <fullName evidence="3">Tripartite-type tricarboxylate transporter, receptor component TctC</fullName>
    </submittedName>
</protein>
<dbReference type="Gene3D" id="3.40.190.10">
    <property type="entry name" value="Periplasmic binding protein-like II"/>
    <property type="match status" value="1"/>
</dbReference>
<evidence type="ECO:0000256" key="2">
    <source>
        <dbReference type="SAM" id="SignalP"/>
    </source>
</evidence>
<evidence type="ECO:0000313" key="3">
    <source>
        <dbReference type="EMBL" id="SCB45822.1"/>
    </source>
</evidence>